<organism evidence="8 10">
    <name type="scientific">Vibrio aestuarianus</name>
    <dbReference type="NCBI Taxonomy" id="28171"/>
    <lineage>
        <taxon>Bacteria</taxon>
        <taxon>Pseudomonadati</taxon>
        <taxon>Pseudomonadota</taxon>
        <taxon>Gammaproteobacteria</taxon>
        <taxon>Vibrionales</taxon>
        <taxon>Vibrionaceae</taxon>
        <taxon>Vibrio</taxon>
    </lineage>
</organism>
<accession>A0A9X4F614</accession>
<proteinExistence type="inferred from homology"/>
<keyword evidence="3 6" id="KW-0812">Transmembrane</keyword>
<feature type="transmembrane region" description="Helical" evidence="6">
    <location>
        <begin position="22"/>
        <end position="44"/>
    </location>
</feature>
<comment type="similarity">
    <text evidence="2">Belongs to the TMEM86 family.</text>
</comment>
<keyword evidence="4 6" id="KW-1133">Transmembrane helix</keyword>
<feature type="transmembrane region" description="Helical" evidence="6">
    <location>
        <begin position="81"/>
        <end position="100"/>
    </location>
</feature>
<evidence type="ECO:0000313" key="7">
    <source>
        <dbReference type="EMBL" id="MDE1241683.1"/>
    </source>
</evidence>
<dbReference type="Proteomes" id="UP001140978">
    <property type="component" value="Unassembled WGS sequence"/>
</dbReference>
<dbReference type="EMBL" id="JAKNAX010000008">
    <property type="protein sequence ID" value="MDE1345708.1"/>
    <property type="molecule type" value="Genomic_DNA"/>
</dbReference>
<dbReference type="Pfam" id="PF07947">
    <property type="entry name" value="YhhN"/>
    <property type="match status" value="1"/>
</dbReference>
<name>A0A9X4F614_9VIBR</name>
<dbReference type="EMBL" id="JAKNBA010000007">
    <property type="protein sequence ID" value="MDE1241683.1"/>
    <property type="molecule type" value="Genomic_DNA"/>
</dbReference>
<gene>
    <name evidence="7" type="ORF">L9W94_05880</name>
    <name evidence="8" type="ORF">L9X51_04555</name>
    <name evidence="9" type="ORF">PYE67_16560</name>
</gene>
<evidence type="ECO:0000313" key="10">
    <source>
        <dbReference type="Proteomes" id="UP001140978"/>
    </source>
</evidence>
<evidence type="ECO:0000256" key="6">
    <source>
        <dbReference type="SAM" id="Phobius"/>
    </source>
</evidence>
<keyword evidence="5 6" id="KW-0472">Membrane</keyword>
<dbReference type="InterPro" id="IPR012506">
    <property type="entry name" value="TMEM86B-like"/>
</dbReference>
<protein>
    <submittedName>
        <fullName evidence="8">Lysoplasmalogenase</fullName>
    </submittedName>
</protein>
<dbReference type="Proteomes" id="UP001140979">
    <property type="component" value="Unassembled WGS sequence"/>
</dbReference>
<evidence type="ECO:0000313" key="9">
    <source>
        <dbReference type="EMBL" id="WGK87712.1"/>
    </source>
</evidence>
<evidence type="ECO:0000256" key="2">
    <source>
        <dbReference type="ARBA" id="ARBA00007375"/>
    </source>
</evidence>
<feature type="transmembrane region" description="Helical" evidence="6">
    <location>
        <begin position="161"/>
        <end position="181"/>
    </location>
</feature>
<comment type="subcellular location">
    <subcellularLocation>
        <location evidence="1">Membrane</location>
        <topology evidence="1">Multi-pass membrane protein</topology>
    </subcellularLocation>
</comment>
<evidence type="ECO:0000256" key="4">
    <source>
        <dbReference type="ARBA" id="ARBA00022989"/>
    </source>
</evidence>
<evidence type="ECO:0000313" key="8">
    <source>
        <dbReference type="EMBL" id="MDE1345708.1"/>
    </source>
</evidence>
<evidence type="ECO:0000256" key="5">
    <source>
        <dbReference type="ARBA" id="ARBA00023136"/>
    </source>
</evidence>
<sequence length="216" mass="23623">MWSSIIVICTIHLFSISRGPKWLFYISKPLPILLMATSLYLAGISELSFHAMNNSFGLWVLVGLLLSAMGDAFLMHPKDKFVAGLSCFLFAHIAYSIGFFQTIESITWWIPAGFLAVGVLVFLLLLPSLGAMIIPVALYIVVIVAMTASAAEFWVAYRSSAGLLALVGALMFMMSDLVLAIDRFRSASHFSRHVVMVTYYTAQGLITLSVLASLTA</sequence>
<feature type="transmembrane region" description="Helical" evidence="6">
    <location>
        <begin position="193"/>
        <end position="214"/>
    </location>
</feature>
<evidence type="ECO:0000256" key="3">
    <source>
        <dbReference type="ARBA" id="ARBA00022692"/>
    </source>
</evidence>
<evidence type="ECO:0000313" key="11">
    <source>
        <dbReference type="Proteomes" id="UP001241226"/>
    </source>
</evidence>
<dbReference type="Proteomes" id="UP001241226">
    <property type="component" value="Chromosome 2"/>
</dbReference>
<dbReference type="GO" id="GO:0016020">
    <property type="term" value="C:membrane"/>
    <property type="evidence" value="ECO:0007669"/>
    <property type="project" value="UniProtKB-SubCell"/>
</dbReference>
<feature type="transmembrane region" description="Helical" evidence="6">
    <location>
        <begin position="133"/>
        <end position="155"/>
    </location>
</feature>
<dbReference type="PANTHER" id="PTHR31885:SF6">
    <property type="entry name" value="GH04784P"/>
    <property type="match status" value="1"/>
</dbReference>
<dbReference type="RefSeq" id="WP_176313286.1">
    <property type="nucleotide sequence ID" value="NZ_CALYLG010000242.1"/>
</dbReference>
<dbReference type="EMBL" id="CP118712">
    <property type="protein sequence ID" value="WGK87712.1"/>
    <property type="molecule type" value="Genomic_DNA"/>
</dbReference>
<dbReference type="PANTHER" id="PTHR31885">
    <property type="entry name" value="GH04784P"/>
    <property type="match status" value="1"/>
</dbReference>
<feature type="transmembrane region" description="Helical" evidence="6">
    <location>
        <begin position="56"/>
        <end position="74"/>
    </location>
</feature>
<feature type="transmembrane region" description="Helical" evidence="6">
    <location>
        <begin position="106"/>
        <end position="126"/>
    </location>
</feature>
<dbReference type="AlphaFoldDB" id="A0A9X4F614"/>
<reference evidence="8 11" key="1">
    <citation type="submission" date="2022-02" db="EMBL/GenBank/DDBJ databases">
        <title>Emergence and expansion in Europe of a Vibrio aestuarianus clonal complex pathogenic for oysters.</title>
        <authorList>
            <person name="Mesnil A."/>
            <person name="Travers M.-A."/>
        </authorList>
    </citation>
    <scope>NUCLEOTIDE SEQUENCE</scope>
    <source>
        <strain evidence="7">19_064_11T1</strain>
        <strain evidence="8">19_064_15T1</strain>
        <strain evidence="9 11">U17</strain>
    </source>
</reference>
<dbReference type="GO" id="GO:0016787">
    <property type="term" value="F:hydrolase activity"/>
    <property type="evidence" value="ECO:0007669"/>
    <property type="project" value="TreeGrafter"/>
</dbReference>
<evidence type="ECO:0000256" key="1">
    <source>
        <dbReference type="ARBA" id="ARBA00004141"/>
    </source>
</evidence>